<name>A0A6I6D5W3_9GAMM</name>
<proteinExistence type="predicted"/>
<dbReference type="Proteomes" id="UP000427716">
    <property type="component" value="Chromosome"/>
</dbReference>
<dbReference type="EMBL" id="CP046415">
    <property type="protein sequence ID" value="QGT78884.1"/>
    <property type="molecule type" value="Genomic_DNA"/>
</dbReference>
<protein>
    <submittedName>
        <fullName evidence="1">Uncharacterized protein</fullName>
    </submittedName>
</protein>
<gene>
    <name evidence="1" type="ORF">GM160_08240</name>
</gene>
<sequence length="92" mass="10522">MESWGGFERHSDEVREAVLLAKRLIARRSQVLARGRELQLSGEERGRSNAMHAKTVRREIERLVDRAQEKSDGEDMLLSLSYVLEGSREPGE</sequence>
<reference evidence="1 2" key="1">
    <citation type="submission" date="2019-11" db="EMBL/GenBank/DDBJ databases">
        <authorList>
            <person name="Zhang J."/>
            <person name="Sun C."/>
        </authorList>
    </citation>
    <scope>NUCLEOTIDE SEQUENCE [LARGE SCALE GENOMIC DNA]</scope>
    <source>
        <strain evidence="2">sp2</strain>
    </source>
</reference>
<keyword evidence="2" id="KW-1185">Reference proteome</keyword>
<dbReference type="KEGG" id="ghl:GM160_08240"/>
<evidence type="ECO:0000313" key="2">
    <source>
        <dbReference type="Proteomes" id="UP000427716"/>
    </source>
</evidence>
<dbReference type="AlphaFoldDB" id="A0A6I6D5W3"/>
<organism evidence="1 2">
    <name type="scientific">Guyparkeria halophila</name>
    <dbReference type="NCBI Taxonomy" id="47960"/>
    <lineage>
        <taxon>Bacteria</taxon>
        <taxon>Pseudomonadati</taxon>
        <taxon>Pseudomonadota</taxon>
        <taxon>Gammaproteobacteria</taxon>
        <taxon>Chromatiales</taxon>
        <taxon>Thioalkalibacteraceae</taxon>
        <taxon>Guyparkeria</taxon>
    </lineage>
</organism>
<dbReference type="RefSeq" id="WP_156574479.1">
    <property type="nucleotide sequence ID" value="NZ_CP046415.1"/>
</dbReference>
<accession>A0A6I6D5W3</accession>
<evidence type="ECO:0000313" key="1">
    <source>
        <dbReference type="EMBL" id="QGT78884.1"/>
    </source>
</evidence>